<gene>
    <name evidence="7" type="ORF">M5X09_21210</name>
</gene>
<dbReference type="PANTHER" id="PTHR42770">
    <property type="entry name" value="AMINO ACID TRANSPORTER-RELATED"/>
    <property type="match status" value="1"/>
</dbReference>
<keyword evidence="8" id="KW-1185">Reference proteome</keyword>
<dbReference type="Proteomes" id="UP001207626">
    <property type="component" value="Unassembled WGS sequence"/>
</dbReference>
<name>A0ABT4DY40_9BACL</name>
<dbReference type="InterPro" id="IPR002293">
    <property type="entry name" value="AA/rel_permease1"/>
</dbReference>
<feature type="transmembrane region" description="Helical" evidence="6">
    <location>
        <begin position="68"/>
        <end position="96"/>
    </location>
</feature>
<evidence type="ECO:0000256" key="4">
    <source>
        <dbReference type="ARBA" id="ARBA00022989"/>
    </source>
</evidence>
<keyword evidence="5 6" id="KW-0472">Membrane</keyword>
<dbReference type="InterPro" id="IPR050367">
    <property type="entry name" value="APC_superfamily"/>
</dbReference>
<feature type="transmembrane region" description="Helical" evidence="6">
    <location>
        <begin position="186"/>
        <end position="204"/>
    </location>
</feature>
<dbReference type="EMBL" id="JAMDLW010000031">
    <property type="protein sequence ID" value="MCY9522140.1"/>
    <property type="molecule type" value="Genomic_DNA"/>
</dbReference>
<accession>A0ABT4DY40</accession>
<proteinExistence type="predicted"/>
<evidence type="ECO:0000313" key="8">
    <source>
        <dbReference type="Proteomes" id="UP001207626"/>
    </source>
</evidence>
<comment type="subcellular location">
    <subcellularLocation>
        <location evidence="1">Cell membrane</location>
        <topology evidence="1">Multi-pass membrane protein</topology>
    </subcellularLocation>
</comment>
<feature type="transmembrane region" description="Helical" evidence="6">
    <location>
        <begin position="151"/>
        <end position="174"/>
    </location>
</feature>
<dbReference type="RefSeq" id="WP_268601287.1">
    <property type="nucleotide sequence ID" value="NZ_JAMDLV010000072.1"/>
</dbReference>
<feature type="transmembrane region" description="Helical" evidence="6">
    <location>
        <begin position="29"/>
        <end position="48"/>
    </location>
</feature>
<reference evidence="7 8" key="1">
    <citation type="submission" date="2022-05" db="EMBL/GenBank/DDBJ databases">
        <title>Genome Sequencing of Bee-Associated Microbes.</title>
        <authorList>
            <person name="Dunlap C."/>
        </authorList>
    </citation>
    <scope>NUCLEOTIDE SEQUENCE [LARGE SCALE GENOMIC DNA]</scope>
    <source>
        <strain evidence="7 8">NRRL NRS-1438</strain>
    </source>
</reference>
<feature type="transmembrane region" description="Helical" evidence="6">
    <location>
        <begin position="117"/>
        <end position="145"/>
    </location>
</feature>
<evidence type="ECO:0000256" key="5">
    <source>
        <dbReference type="ARBA" id="ARBA00023136"/>
    </source>
</evidence>
<evidence type="ECO:0000313" key="7">
    <source>
        <dbReference type="EMBL" id="MCY9522140.1"/>
    </source>
</evidence>
<organism evidence="7 8">
    <name type="scientific">Paenibacillus apiarius</name>
    <dbReference type="NCBI Taxonomy" id="46240"/>
    <lineage>
        <taxon>Bacteria</taxon>
        <taxon>Bacillati</taxon>
        <taxon>Bacillota</taxon>
        <taxon>Bacilli</taxon>
        <taxon>Bacillales</taxon>
        <taxon>Paenibacillaceae</taxon>
        <taxon>Paenibacillus</taxon>
    </lineage>
</organism>
<evidence type="ECO:0000256" key="2">
    <source>
        <dbReference type="ARBA" id="ARBA00022475"/>
    </source>
</evidence>
<comment type="caution">
    <text evidence="7">The sequence shown here is derived from an EMBL/GenBank/DDBJ whole genome shotgun (WGS) entry which is preliminary data.</text>
</comment>
<evidence type="ECO:0000256" key="3">
    <source>
        <dbReference type="ARBA" id="ARBA00022692"/>
    </source>
</evidence>
<dbReference type="PANTHER" id="PTHR42770:SF8">
    <property type="entry name" value="PUTRESCINE IMPORTER PUUP"/>
    <property type="match status" value="1"/>
</dbReference>
<evidence type="ECO:0000256" key="6">
    <source>
        <dbReference type="SAM" id="Phobius"/>
    </source>
</evidence>
<keyword evidence="2" id="KW-1003">Cell membrane</keyword>
<sequence length="228" mass="25204">MWLTPSSVLMPVSTLAEETHNPTKTIPKVMLSLALFIGIMYVILTYFMQTVFPDVTIFSSPDGVAFVIAQTIGGMLFSSFFLGVVIASCLVGGVSAQMGISRLLFAMGRDRVLPNKVFGYLHPTTGIPVFNIVFTGVFAGLLSLFLTLEQVASIISFGAYIAFTFVNLCVIRHYYFKQRNHSVKGILQYVLLPLLGILFIALMWYNISHIALVLEAVWNSLGFVILLF</sequence>
<dbReference type="Gene3D" id="1.20.1740.10">
    <property type="entry name" value="Amino acid/polyamine transporter I"/>
    <property type="match status" value="1"/>
</dbReference>
<protein>
    <submittedName>
        <fullName evidence="7">APC family permease</fullName>
    </submittedName>
</protein>
<evidence type="ECO:0000256" key="1">
    <source>
        <dbReference type="ARBA" id="ARBA00004651"/>
    </source>
</evidence>
<dbReference type="Pfam" id="PF13520">
    <property type="entry name" value="AA_permease_2"/>
    <property type="match status" value="1"/>
</dbReference>
<keyword evidence="4 6" id="KW-1133">Transmembrane helix</keyword>
<keyword evidence="3 6" id="KW-0812">Transmembrane</keyword>